<dbReference type="Pfam" id="PF17900">
    <property type="entry name" value="Peptidase_M1_N"/>
    <property type="match status" value="1"/>
</dbReference>
<dbReference type="Pfam" id="PF01433">
    <property type="entry name" value="Peptidase_M1"/>
    <property type="match status" value="1"/>
</dbReference>
<evidence type="ECO:0000256" key="6">
    <source>
        <dbReference type="ARBA" id="ARBA00023049"/>
    </source>
</evidence>
<sequence>MATNTKRTSPGLDESRGSGGNGHFQSLRSLPKSWIIVAVIFYCASVLTVGLLAGLLPRRTEHITIMATPTPTPPNMTTTITTTVITQDPSQCIEDECNPRLLSDLIVHSYELEYICNDIRHTTADGQVTIEFTLKQPIKQLIYHSKGMIQLEEPALFEDGIYRIVTMRQYMPNDYISLRQSTGSLFAPNRYKLVQKFVISLTGTSVGFYQNFFKDKNETMGILLATKFRAIEARKAFPCFDEPHLKAQFKLSIIHPRNTIALSNFPNTELTVEDNLRHTKFADTFPMSTYVASWSILPDTYGKKSDDDDEPMVTVWARPEPTEKNHTALALEIASNSIPFYKDYFNTDEALPPKLDILAVFDMASVAMESSGLISFREDRIIYDEKIATTLQKQQFADIVAHEIAHSWIGNYVTCKWWDDIWFSEVTVSWLCRKTFAANYSDWNMELQILTDDTIPAMWDDAKPSSHAIVIENLTNVPEIMSYLDAITYSKGISLMRMLEKIVGPEKYRTNLQDYLLINAFDVGNLNMFYDGLLINITNGTEFMKTWLNEVNYPLLNVNLNVENGDTKLVFTQSRFIISNALNSSNLNKNYRWKINIECVLGGNYPNSDTTNIGGDTIKFILENEQENRVLPGKSYSWIKCNRDFQSFYVTEYIFPSITWERFTSVLEAQPLFFSNEDKVNLMQDTFLLAYKGLVDYSEPLRIVRSLVQINMTQYVHWKTFQWHWETLAELVDYLPDTLTKFQNFSIQQILSNDVTLDNIVALNLNDNHNTKLVKSLQFALLCRMNHRSAIEKASALFKSIPIEYFNNNADINIPADFLSTVYTYHLKNDANEADWNRMYNYYKIATSTHEQTRALVAISSTNNRDRLNQLLNDGLAGRPNTIKRQDYFTMMGYMSRHPIGRETVWTFYKDNYQNLVNTFTLENGRFGAAILSIARTFGKESDLQEMNELFTKYPNAGAGESARQQAINQVKMNIEWIRSREQNLRNAFDTIS</sequence>
<evidence type="ECO:0000256" key="7">
    <source>
        <dbReference type="PIRSR" id="PIRSR634016-1"/>
    </source>
</evidence>
<dbReference type="AlphaFoldDB" id="A0A813YP16"/>
<keyword evidence="5 8" id="KW-0862">Zinc</keyword>
<evidence type="ECO:0000259" key="13">
    <source>
        <dbReference type="Pfam" id="PF11838"/>
    </source>
</evidence>
<keyword evidence="10" id="KW-0472">Membrane</keyword>
<dbReference type="GO" id="GO:0016020">
    <property type="term" value="C:membrane"/>
    <property type="evidence" value="ECO:0007669"/>
    <property type="project" value="TreeGrafter"/>
</dbReference>
<dbReference type="GO" id="GO:0042277">
    <property type="term" value="F:peptide binding"/>
    <property type="evidence" value="ECO:0007669"/>
    <property type="project" value="TreeGrafter"/>
</dbReference>
<dbReference type="Gene3D" id="1.25.50.20">
    <property type="match status" value="1"/>
</dbReference>
<dbReference type="GO" id="GO:0070006">
    <property type="term" value="F:metalloaminopeptidase activity"/>
    <property type="evidence" value="ECO:0007669"/>
    <property type="project" value="TreeGrafter"/>
</dbReference>
<dbReference type="GO" id="GO:0005737">
    <property type="term" value="C:cytoplasm"/>
    <property type="evidence" value="ECO:0007669"/>
    <property type="project" value="TreeGrafter"/>
</dbReference>
<evidence type="ECO:0000313" key="18">
    <source>
        <dbReference type="Proteomes" id="UP000663870"/>
    </source>
</evidence>
<feature type="binding site" evidence="8">
    <location>
        <position position="425"/>
    </location>
    <ligand>
        <name>Zn(2+)</name>
        <dbReference type="ChEBI" id="CHEBI:29105"/>
        <note>catalytic</note>
    </ligand>
</feature>
<proteinExistence type="inferred from homology"/>
<feature type="binding site" evidence="8">
    <location>
        <position position="402"/>
    </location>
    <ligand>
        <name>Zn(2+)</name>
        <dbReference type="ChEBI" id="CHEBI:29105"/>
        <note>catalytic</note>
    </ligand>
</feature>
<dbReference type="GO" id="GO:0008270">
    <property type="term" value="F:zinc ion binding"/>
    <property type="evidence" value="ECO:0007669"/>
    <property type="project" value="UniProtKB-UniRule"/>
</dbReference>
<keyword evidence="10" id="KW-0031">Aminopeptidase</keyword>
<feature type="site" description="Transition state stabilizer" evidence="9">
    <location>
        <position position="489"/>
    </location>
</feature>
<dbReference type="PANTHER" id="PTHR11533:SF299">
    <property type="entry name" value="AMINOPEPTIDASE"/>
    <property type="match status" value="1"/>
</dbReference>
<dbReference type="InterPro" id="IPR045357">
    <property type="entry name" value="Aminopeptidase_N-like_N"/>
</dbReference>
<evidence type="ECO:0000259" key="12">
    <source>
        <dbReference type="Pfam" id="PF01433"/>
    </source>
</evidence>
<dbReference type="InterPro" id="IPR001930">
    <property type="entry name" value="Peptidase_M1"/>
</dbReference>
<accession>A0A813YP16</accession>
<organism evidence="15 17">
    <name type="scientific">Rotaria sordida</name>
    <dbReference type="NCBI Taxonomy" id="392033"/>
    <lineage>
        <taxon>Eukaryota</taxon>
        <taxon>Metazoa</taxon>
        <taxon>Spiralia</taxon>
        <taxon>Gnathifera</taxon>
        <taxon>Rotifera</taxon>
        <taxon>Eurotatoria</taxon>
        <taxon>Bdelloidea</taxon>
        <taxon>Philodinida</taxon>
        <taxon>Philodinidae</taxon>
        <taxon>Rotaria</taxon>
    </lineage>
</organism>
<dbReference type="EMBL" id="CAJNOH010000122">
    <property type="protein sequence ID" value="CAF0886926.1"/>
    <property type="molecule type" value="Genomic_DNA"/>
</dbReference>
<dbReference type="Gene3D" id="1.10.390.10">
    <property type="entry name" value="Neutral Protease Domain 2"/>
    <property type="match status" value="1"/>
</dbReference>
<dbReference type="InterPro" id="IPR027268">
    <property type="entry name" value="Peptidase_M4/M1_CTD_sf"/>
</dbReference>
<dbReference type="InterPro" id="IPR024571">
    <property type="entry name" value="ERAP1-like_C_dom"/>
</dbReference>
<gene>
    <name evidence="16" type="ORF">JXQ802_LOCUS18732</name>
    <name evidence="15" type="ORF">PYM288_LOCUS8831</name>
</gene>
<evidence type="ECO:0000313" key="15">
    <source>
        <dbReference type="EMBL" id="CAF0886926.1"/>
    </source>
</evidence>
<dbReference type="Proteomes" id="UP000663854">
    <property type="component" value="Unassembled WGS sequence"/>
</dbReference>
<keyword evidence="2 10" id="KW-0645">Protease</keyword>
<keyword evidence="10" id="KW-1133">Transmembrane helix</keyword>
<feature type="region of interest" description="Disordered" evidence="11">
    <location>
        <begin position="1"/>
        <end position="23"/>
    </location>
</feature>
<dbReference type="SUPFAM" id="SSF55486">
    <property type="entry name" value="Metalloproteases ('zincins'), catalytic domain"/>
    <property type="match status" value="1"/>
</dbReference>
<dbReference type="EC" id="3.4.11.-" evidence="10"/>
<dbReference type="GO" id="GO:0043171">
    <property type="term" value="P:peptide catabolic process"/>
    <property type="evidence" value="ECO:0007669"/>
    <property type="project" value="TreeGrafter"/>
</dbReference>
<keyword evidence="18" id="KW-1185">Reference proteome</keyword>
<evidence type="ECO:0000313" key="17">
    <source>
        <dbReference type="Proteomes" id="UP000663854"/>
    </source>
</evidence>
<feature type="active site" description="Proton acceptor" evidence="7">
    <location>
        <position position="403"/>
    </location>
</feature>
<dbReference type="Pfam" id="PF11838">
    <property type="entry name" value="ERAP1_C"/>
    <property type="match status" value="1"/>
</dbReference>
<comment type="similarity">
    <text evidence="1 10">Belongs to the peptidase M1 family.</text>
</comment>
<dbReference type="EMBL" id="CAJNOL010000498">
    <property type="protein sequence ID" value="CAF1091827.1"/>
    <property type="molecule type" value="Genomic_DNA"/>
</dbReference>
<dbReference type="PANTHER" id="PTHR11533">
    <property type="entry name" value="PROTEASE M1 ZINC METALLOPROTEASE"/>
    <property type="match status" value="1"/>
</dbReference>
<evidence type="ECO:0000256" key="2">
    <source>
        <dbReference type="ARBA" id="ARBA00022670"/>
    </source>
</evidence>
<dbReference type="SUPFAM" id="SSF63737">
    <property type="entry name" value="Leukotriene A4 hydrolase N-terminal domain"/>
    <property type="match status" value="1"/>
</dbReference>
<feature type="transmembrane region" description="Helical" evidence="10">
    <location>
        <begin position="34"/>
        <end position="56"/>
    </location>
</feature>
<dbReference type="InterPro" id="IPR042097">
    <property type="entry name" value="Aminopeptidase_N-like_N_sf"/>
</dbReference>
<dbReference type="CDD" id="cd09601">
    <property type="entry name" value="M1_APN-Q_like"/>
    <property type="match status" value="1"/>
</dbReference>
<feature type="binding site" evidence="8">
    <location>
        <position position="406"/>
    </location>
    <ligand>
        <name>Zn(2+)</name>
        <dbReference type="ChEBI" id="CHEBI:29105"/>
        <note>catalytic</note>
    </ligand>
</feature>
<dbReference type="Gene3D" id="2.60.40.1910">
    <property type="match status" value="1"/>
</dbReference>
<dbReference type="InterPro" id="IPR050344">
    <property type="entry name" value="Peptidase_M1_aminopeptidases"/>
</dbReference>
<comment type="cofactor">
    <cofactor evidence="8 10">
        <name>Zn(2+)</name>
        <dbReference type="ChEBI" id="CHEBI:29105"/>
    </cofactor>
    <text evidence="8 10">Binds 1 zinc ion per subunit.</text>
</comment>
<name>A0A813YP16_9BILA</name>
<dbReference type="PRINTS" id="PR00756">
    <property type="entry name" value="ALADIPTASE"/>
</dbReference>
<evidence type="ECO:0000256" key="11">
    <source>
        <dbReference type="SAM" id="MobiDB-lite"/>
    </source>
</evidence>
<keyword evidence="4 10" id="KW-0378">Hydrolase</keyword>
<evidence type="ECO:0000256" key="5">
    <source>
        <dbReference type="ARBA" id="ARBA00022833"/>
    </source>
</evidence>
<reference evidence="15" key="1">
    <citation type="submission" date="2021-02" db="EMBL/GenBank/DDBJ databases">
        <authorList>
            <person name="Nowell W R."/>
        </authorList>
    </citation>
    <scope>NUCLEOTIDE SEQUENCE</scope>
</reference>
<evidence type="ECO:0000256" key="9">
    <source>
        <dbReference type="PIRSR" id="PIRSR634016-4"/>
    </source>
</evidence>
<dbReference type="InterPro" id="IPR034016">
    <property type="entry name" value="M1_APN-typ"/>
</dbReference>
<dbReference type="Proteomes" id="UP000663870">
    <property type="component" value="Unassembled WGS sequence"/>
</dbReference>
<keyword evidence="3 8" id="KW-0479">Metal-binding</keyword>
<evidence type="ECO:0000256" key="1">
    <source>
        <dbReference type="ARBA" id="ARBA00010136"/>
    </source>
</evidence>
<dbReference type="GO" id="GO:0006508">
    <property type="term" value="P:proteolysis"/>
    <property type="evidence" value="ECO:0007669"/>
    <property type="project" value="UniProtKB-KW"/>
</dbReference>
<evidence type="ECO:0000259" key="14">
    <source>
        <dbReference type="Pfam" id="PF17900"/>
    </source>
</evidence>
<keyword evidence="6 10" id="KW-0482">Metalloprotease</keyword>
<evidence type="ECO:0000313" key="16">
    <source>
        <dbReference type="EMBL" id="CAF1091827.1"/>
    </source>
</evidence>
<evidence type="ECO:0000256" key="10">
    <source>
        <dbReference type="RuleBase" id="RU364040"/>
    </source>
</evidence>
<feature type="domain" description="Peptidase M1 membrane alanine aminopeptidase" evidence="12">
    <location>
        <begin position="330"/>
        <end position="534"/>
    </location>
</feature>
<dbReference type="InterPro" id="IPR014782">
    <property type="entry name" value="Peptidase_M1_dom"/>
</dbReference>
<evidence type="ECO:0000256" key="3">
    <source>
        <dbReference type="ARBA" id="ARBA00022723"/>
    </source>
</evidence>
<evidence type="ECO:0000256" key="4">
    <source>
        <dbReference type="ARBA" id="ARBA00022801"/>
    </source>
</evidence>
<feature type="domain" description="Aminopeptidase N-like N-terminal" evidence="14">
    <location>
        <begin position="118"/>
        <end position="291"/>
    </location>
</feature>
<comment type="caution">
    <text evidence="15">The sequence shown here is derived from an EMBL/GenBank/DDBJ whole genome shotgun (WGS) entry which is preliminary data.</text>
</comment>
<dbReference type="Gene3D" id="2.60.40.1730">
    <property type="entry name" value="tricorn interacting facor f3 domain"/>
    <property type="match status" value="1"/>
</dbReference>
<evidence type="ECO:0000256" key="8">
    <source>
        <dbReference type="PIRSR" id="PIRSR634016-3"/>
    </source>
</evidence>
<keyword evidence="10" id="KW-0812">Transmembrane</keyword>
<dbReference type="GO" id="GO:0005615">
    <property type="term" value="C:extracellular space"/>
    <property type="evidence" value="ECO:0007669"/>
    <property type="project" value="TreeGrafter"/>
</dbReference>
<protein>
    <recommendedName>
        <fullName evidence="10">Aminopeptidase</fullName>
        <ecNumber evidence="10">3.4.11.-</ecNumber>
    </recommendedName>
</protein>
<feature type="domain" description="ERAP1-like C-terminal" evidence="13">
    <location>
        <begin position="638"/>
        <end position="972"/>
    </location>
</feature>